<feature type="transmembrane region" description="Helical" evidence="7">
    <location>
        <begin position="34"/>
        <end position="51"/>
    </location>
</feature>
<evidence type="ECO:0000256" key="1">
    <source>
        <dbReference type="ARBA" id="ARBA00004651"/>
    </source>
</evidence>
<dbReference type="PANTHER" id="PTHR34584">
    <property type="entry name" value="NA(+)/H(+) ANTIPORTER SUBUNIT E1"/>
    <property type="match status" value="1"/>
</dbReference>
<dbReference type="InterPro" id="IPR002758">
    <property type="entry name" value="Cation_antiport_E"/>
</dbReference>
<comment type="similarity">
    <text evidence="2">Belongs to the CPA3 antiporters (TC 2.A.63) subunit E family.</text>
</comment>
<evidence type="ECO:0000313" key="8">
    <source>
        <dbReference type="EMBL" id="MTW21092.1"/>
    </source>
</evidence>
<keyword evidence="4 7" id="KW-0812">Transmembrane</keyword>
<protein>
    <submittedName>
        <fullName evidence="8">Na+/H+ antiporter subunit E</fullName>
    </submittedName>
</protein>
<evidence type="ECO:0000256" key="3">
    <source>
        <dbReference type="ARBA" id="ARBA00022475"/>
    </source>
</evidence>
<gene>
    <name evidence="8" type="ORF">GJ668_08260</name>
</gene>
<evidence type="ECO:0000256" key="5">
    <source>
        <dbReference type="ARBA" id="ARBA00022989"/>
    </source>
</evidence>
<proteinExistence type="inferred from homology"/>
<keyword evidence="3" id="KW-1003">Cell membrane</keyword>
<dbReference type="OrthoDB" id="9807187at2"/>
<dbReference type="GO" id="GO:0005886">
    <property type="term" value="C:plasma membrane"/>
    <property type="evidence" value="ECO:0007669"/>
    <property type="project" value="UniProtKB-SubCell"/>
</dbReference>
<name>A0A6N8E9X3_9GAMM</name>
<evidence type="ECO:0000256" key="6">
    <source>
        <dbReference type="ARBA" id="ARBA00023136"/>
    </source>
</evidence>
<comment type="caution">
    <text evidence="8">The sequence shown here is derived from an EMBL/GenBank/DDBJ whole genome shotgun (WGS) entry which is preliminary data.</text>
</comment>
<dbReference type="Proteomes" id="UP000434044">
    <property type="component" value="Unassembled WGS sequence"/>
</dbReference>
<evidence type="ECO:0000256" key="7">
    <source>
        <dbReference type="SAM" id="Phobius"/>
    </source>
</evidence>
<reference evidence="8 9" key="1">
    <citation type="submission" date="2019-11" db="EMBL/GenBank/DDBJ databases">
        <title>Whole-genome sequence of the anaerobic purple sulfur bacterium Allochromatium palmeri DSM 15591.</title>
        <authorList>
            <person name="Kyndt J.A."/>
            <person name="Meyer T.E."/>
        </authorList>
    </citation>
    <scope>NUCLEOTIDE SEQUENCE [LARGE SCALE GENOMIC DNA]</scope>
    <source>
        <strain evidence="8 9">DSM 15591</strain>
    </source>
</reference>
<dbReference type="RefSeq" id="WP_155449683.1">
    <property type="nucleotide sequence ID" value="NZ_WNKT01000013.1"/>
</dbReference>
<dbReference type="PIRSF" id="PIRSF019239">
    <property type="entry name" value="MrpE"/>
    <property type="match status" value="1"/>
</dbReference>
<accession>A0A6N8E9X3</accession>
<keyword evidence="9" id="KW-1185">Reference proteome</keyword>
<evidence type="ECO:0000256" key="4">
    <source>
        <dbReference type="ARBA" id="ARBA00022692"/>
    </source>
</evidence>
<evidence type="ECO:0000256" key="2">
    <source>
        <dbReference type="ARBA" id="ARBA00006228"/>
    </source>
</evidence>
<dbReference type="GO" id="GO:0008324">
    <property type="term" value="F:monoatomic cation transmembrane transporter activity"/>
    <property type="evidence" value="ECO:0007669"/>
    <property type="project" value="InterPro"/>
</dbReference>
<dbReference type="Pfam" id="PF01899">
    <property type="entry name" value="MNHE"/>
    <property type="match status" value="1"/>
</dbReference>
<evidence type="ECO:0000313" key="9">
    <source>
        <dbReference type="Proteomes" id="UP000434044"/>
    </source>
</evidence>
<sequence>MMTWLRFPLTTLALLALWLLLVGSVGPGQVLLGALLAALITGATAGFWPRRRRPGRPWLILRYLWRLGLDILTANVRVAALVLDPRRRPRPFFVELPLALEDPFAIYLFASTVSLTPGTVSADLRRPADDGRTLLLVHALDGGDATGAAERLCRDLKQRYEQPLMEIFP</sequence>
<dbReference type="NCBIfam" id="NF006518">
    <property type="entry name" value="PRK08965.1-2"/>
    <property type="match status" value="1"/>
</dbReference>
<dbReference type="EMBL" id="WNKT01000013">
    <property type="protein sequence ID" value="MTW21092.1"/>
    <property type="molecule type" value="Genomic_DNA"/>
</dbReference>
<keyword evidence="5 7" id="KW-1133">Transmembrane helix</keyword>
<comment type="subcellular location">
    <subcellularLocation>
        <location evidence="1">Cell membrane</location>
        <topology evidence="1">Multi-pass membrane protein</topology>
    </subcellularLocation>
</comment>
<dbReference type="PANTHER" id="PTHR34584:SF1">
    <property type="entry name" value="NA(+)_H(+) ANTIPORTER SUBUNIT E1"/>
    <property type="match status" value="1"/>
</dbReference>
<keyword evidence="6 7" id="KW-0472">Membrane</keyword>
<dbReference type="AlphaFoldDB" id="A0A6N8E9X3"/>
<organism evidence="8 9">
    <name type="scientific">Allochromatium palmeri</name>
    <dbReference type="NCBI Taxonomy" id="231048"/>
    <lineage>
        <taxon>Bacteria</taxon>
        <taxon>Pseudomonadati</taxon>
        <taxon>Pseudomonadota</taxon>
        <taxon>Gammaproteobacteria</taxon>
        <taxon>Chromatiales</taxon>
        <taxon>Chromatiaceae</taxon>
        <taxon>Allochromatium</taxon>
    </lineage>
</organism>